<dbReference type="InterPro" id="IPR029069">
    <property type="entry name" value="HotDog_dom_sf"/>
</dbReference>
<sequence length="175" mass="18627">MIGGSGAAGAPSCALTVRVPMRYEDITPAMHVSNAAVLGLIEEARNRLLRYGAVDAAGTPAGGLLDVDGADRAYLIVQQTIEYPEEVRYSVEPLQFDFWIGHIGRSSFTLDAEVRADGHPQVAVRTESVVVITDPGFTGAVPIDDALRGRLEAHLTEPVRLRPRPGTAALSPAAR</sequence>
<dbReference type="EMBL" id="BAABKQ010000001">
    <property type="protein sequence ID" value="GAA4822971.1"/>
    <property type="molecule type" value="Genomic_DNA"/>
</dbReference>
<protein>
    <recommendedName>
        <fullName evidence="3">Thioesterase</fullName>
    </recommendedName>
</protein>
<name>A0ABP9CZJ9_9ACTN</name>
<dbReference type="SUPFAM" id="SSF54637">
    <property type="entry name" value="Thioesterase/thiol ester dehydrase-isomerase"/>
    <property type="match status" value="1"/>
</dbReference>
<evidence type="ECO:0008006" key="3">
    <source>
        <dbReference type="Google" id="ProtNLM"/>
    </source>
</evidence>
<comment type="caution">
    <text evidence="1">The sequence shown here is derived from an EMBL/GenBank/DDBJ whole genome shotgun (WGS) entry which is preliminary data.</text>
</comment>
<evidence type="ECO:0000313" key="2">
    <source>
        <dbReference type="Proteomes" id="UP001500839"/>
    </source>
</evidence>
<proteinExistence type="predicted"/>
<dbReference type="Proteomes" id="UP001500839">
    <property type="component" value="Unassembled WGS sequence"/>
</dbReference>
<reference evidence="2" key="1">
    <citation type="journal article" date="2019" name="Int. J. Syst. Evol. Microbiol.">
        <title>The Global Catalogue of Microorganisms (GCM) 10K type strain sequencing project: providing services to taxonomists for standard genome sequencing and annotation.</title>
        <authorList>
            <consortium name="The Broad Institute Genomics Platform"/>
            <consortium name="The Broad Institute Genome Sequencing Center for Infectious Disease"/>
            <person name="Wu L."/>
            <person name="Ma J."/>
        </authorList>
    </citation>
    <scope>NUCLEOTIDE SEQUENCE [LARGE SCALE GENOMIC DNA]</scope>
    <source>
        <strain evidence="2">JCM 18542</strain>
    </source>
</reference>
<evidence type="ECO:0000313" key="1">
    <source>
        <dbReference type="EMBL" id="GAA4822971.1"/>
    </source>
</evidence>
<gene>
    <name evidence="1" type="ORF">GCM10023353_34530</name>
</gene>
<accession>A0ABP9CZJ9</accession>
<organism evidence="1 2">
    <name type="scientific">Tomitella cavernea</name>
    <dbReference type="NCBI Taxonomy" id="1387982"/>
    <lineage>
        <taxon>Bacteria</taxon>
        <taxon>Bacillati</taxon>
        <taxon>Actinomycetota</taxon>
        <taxon>Actinomycetes</taxon>
        <taxon>Mycobacteriales</taxon>
        <taxon>Tomitella</taxon>
    </lineage>
</organism>
<keyword evidence="2" id="KW-1185">Reference proteome</keyword>
<dbReference type="CDD" id="cd00586">
    <property type="entry name" value="4HBT"/>
    <property type="match status" value="1"/>
</dbReference>
<dbReference type="Pfam" id="PF13279">
    <property type="entry name" value="4HBT_2"/>
    <property type="match status" value="1"/>
</dbReference>
<dbReference type="Gene3D" id="3.10.129.10">
    <property type="entry name" value="Hotdog Thioesterase"/>
    <property type="match status" value="1"/>
</dbReference>
<dbReference type="RefSeq" id="WP_200172341.1">
    <property type="nucleotide sequence ID" value="NZ_BAABKQ010000001.1"/>
</dbReference>